<name>A0A3E4LH59_9FIRM</name>
<dbReference type="PANTHER" id="PTHR46889">
    <property type="entry name" value="TRANSPOSASE INSF FOR INSERTION SEQUENCE IS3B-RELATED"/>
    <property type="match status" value="1"/>
</dbReference>
<reference evidence="4 5" key="1">
    <citation type="submission" date="2018-08" db="EMBL/GenBank/DDBJ databases">
        <title>A genome reference for cultivated species of the human gut microbiota.</title>
        <authorList>
            <person name="Zou Y."/>
            <person name="Xue W."/>
            <person name="Luo G."/>
        </authorList>
    </citation>
    <scope>NUCLEOTIDE SEQUENCE [LARGE SCALE GENOMIC DNA]</scope>
    <source>
        <strain evidence="3 5">AM09-9</strain>
        <strain evidence="2 4">TF11-7</strain>
    </source>
</reference>
<sequence>MSKLLSYEDRMIIAQRLQENASFGAIGTELGKDRTTIAKEIKKYSYDKKSGRPGYPYNPCKFRATCKAKRICGTSCTHQSAYKCSLCSECTLHCSDFVEDVCSVKSKPPYVCNGCSQLPKCTLLKRIYDPADAHERAHHAVSEARTGIMSNEDDIARINGIISPLVKNGQSLHQIYLDHVDELMCSEKTLYNYVDAQLFDIRNIDLPRKVKYRPRYKKPEFKVDRGCRIDRSYADFQKYLGAHPETTIVQMDSVIGRVGGKCLLTIHFVESSLMLAFLRDANTSASVIEIINLLDEVLGAKTFNSLFPVILTDNGSEFSNPKEIEKRSTIPCNRTKIFYCDPSAPYQKGACEVNHELIRRILPKGSPGAQPLFHSDRGFQYTNRTFHTKLVNAGITQSMSRVAKCIDNGPMEGFWGILKRERYYGKRFTDRCTLVKMIEDYIDYYNNKRLQRNLGILTPMEKYEIYLQAA</sequence>
<organism evidence="2 4">
    <name type="scientific">[Ruminococcus] lactaris</name>
    <dbReference type="NCBI Taxonomy" id="46228"/>
    <lineage>
        <taxon>Bacteria</taxon>
        <taxon>Bacillati</taxon>
        <taxon>Bacillota</taxon>
        <taxon>Clostridia</taxon>
        <taxon>Lachnospirales</taxon>
        <taxon>Lachnospiraceae</taxon>
        <taxon>Mediterraneibacter</taxon>
    </lineage>
</organism>
<dbReference type="Pfam" id="PF13936">
    <property type="entry name" value="HTH_38"/>
    <property type="match status" value="1"/>
</dbReference>
<evidence type="ECO:0000313" key="2">
    <source>
        <dbReference type="EMBL" id="RGK36594.1"/>
    </source>
</evidence>
<dbReference type="GO" id="GO:0015074">
    <property type="term" value="P:DNA integration"/>
    <property type="evidence" value="ECO:0007669"/>
    <property type="project" value="InterPro"/>
</dbReference>
<dbReference type="Proteomes" id="UP000285832">
    <property type="component" value="Unassembled WGS sequence"/>
</dbReference>
<evidence type="ECO:0000313" key="5">
    <source>
        <dbReference type="Proteomes" id="UP000285832"/>
    </source>
</evidence>
<evidence type="ECO:0000313" key="4">
    <source>
        <dbReference type="Proteomes" id="UP000260793"/>
    </source>
</evidence>
<dbReference type="GO" id="GO:0003676">
    <property type="term" value="F:nucleic acid binding"/>
    <property type="evidence" value="ECO:0007669"/>
    <property type="project" value="InterPro"/>
</dbReference>
<dbReference type="InterPro" id="IPR001584">
    <property type="entry name" value="Integrase_cat-core"/>
</dbReference>
<dbReference type="InterPro" id="IPR050900">
    <property type="entry name" value="Transposase_IS3/IS150/IS904"/>
</dbReference>
<dbReference type="Pfam" id="PF13333">
    <property type="entry name" value="rve_2"/>
    <property type="match status" value="1"/>
</dbReference>
<comment type="caution">
    <text evidence="2">The sequence shown here is derived from an EMBL/GenBank/DDBJ whole genome shotgun (WGS) entry which is preliminary data.</text>
</comment>
<dbReference type="InterPro" id="IPR025246">
    <property type="entry name" value="IS30-like_HTH"/>
</dbReference>
<protein>
    <submittedName>
        <fullName evidence="2">IS30 family transposase</fullName>
    </submittedName>
</protein>
<dbReference type="EMBL" id="QRMI01000021">
    <property type="protein sequence ID" value="RHJ60632.1"/>
    <property type="molecule type" value="Genomic_DNA"/>
</dbReference>
<dbReference type="PANTHER" id="PTHR46889:SF4">
    <property type="entry name" value="TRANSPOSASE INSO FOR INSERTION SEQUENCE ELEMENT IS911B-RELATED"/>
    <property type="match status" value="1"/>
</dbReference>
<dbReference type="InterPro" id="IPR012337">
    <property type="entry name" value="RNaseH-like_sf"/>
</dbReference>
<dbReference type="Gene3D" id="3.30.420.10">
    <property type="entry name" value="Ribonuclease H-like superfamily/Ribonuclease H"/>
    <property type="match status" value="1"/>
</dbReference>
<dbReference type="SUPFAM" id="SSF53098">
    <property type="entry name" value="Ribonuclease H-like"/>
    <property type="match status" value="2"/>
</dbReference>
<dbReference type="AlphaFoldDB" id="A0A3E4LH59"/>
<gene>
    <name evidence="3" type="ORF">DW116_08960</name>
    <name evidence="2" type="ORF">DXD17_14075</name>
</gene>
<dbReference type="EMBL" id="QSQN01000058">
    <property type="protein sequence ID" value="RGK36594.1"/>
    <property type="molecule type" value="Genomic_DNA"/>
</dbReference>
<dbReference type="InterPro" id="IPR036397">
    <property type="entry name" value="RNaseH_sf"/>
</dbReference>
<feature type="domain" description="Integrase catalytic" evidence="1">
    <location>
        <begin position="348"/>
        <end position="467"/>
    </location>
</feature>
<evidence type="ECO:0000313" key="3">
    <source>
        <dbReference type="EMBL" id="RHJ60632.1"/>
    </source>
</evidence>
<dbReference type="Proteomes" id="UP000260793">
    <property type="component" value="Unassembled WGS sequence"/>
</dbReference>
<dbReference type="RefSeq" id="WP_005611858.1">
    <property type="nucleotide sequence ID" value="NZ_CABKOA010000012.1"/>
</dbReference>
<evidence type="ECO:0000259" key="1">
    <source>
        <dbReference type="PROSITE" id="PS50994"/>
    </source>
</evidence>
<dbReference type="PROSITE" id="PS50994">
    <property type="entry name" value="INTEGRASE"/>
    <property type="match status" value="1"/>
</dbReference>
<dbReference type="GeneID" id="77334198"/>
<accession>A0A3E4LH59</accession>
<proteinExistence type="predicted"/>